<dbReference type="AlphaFoldDB" id="A0A806JZ83"/>
<dbReference type="EMBL" id="JQ844193">
    <property type="protein sequence ID" value="AGS52428.1"/>
    <property type="molecule type" value="Genomic_DNA"/>
</dbReference>
<name>A0A806JZ83_9BACT</name>
<accession>A0A806JZ83</accession>
<sequence length="239" mass="25855">MISASSFLLIDGIWSIRPPSCLIAPISVPSILEQSNRKLTGSCPLIHSIRRASSLPASWSRASTTATTRIFALAANRSSIKRSFISWNFVMVSLSSSSVIFSQIREIKYRSILSTREERDDIPQQKGSIRQLSLISSITLHNSPLLPLPASPCNINSCGFVSSLKQNAVISAMAATRPAKCAVRLSRKASCMSRSCSFQFDGVSEGSPHSSRSFAMRSSATISAHSLDTDNPFSLVSVV</sequence>
<reference evidence="1" key="1">
    <citation type="submission" date="2012-03" db="EMBL/GenBank/DDBJ databases">
        <title>Functional metagenomics reveals considerable lignocellulase gene clusters in the gut microbiome of a wood-feeding higher termite.</title>
        <authorList>
            <person name="Liu N."/>
        </authorList>
    </citation>
    <scope>NUCLEOTIDE SEQUENCE</scope>
</reference>
<protein>
    <submittedName>
        <fullName evidence="1">Uncharacterized protein</fullName>
    </submittedName>
</protein>
<organism evidence="1">
    <name type="scientific">uncultured bacterium contig00100</name>
    <dbReference type="NCBI Taxonomy" id="1181567"/>
    <lineage>
        <taxon>Bacteria</taxon>
        <taxon>environmental samples</taxon>
    </lineage>
</organism>
<evidence type="ECO:0000313" key="1">
    <source>
        <dbReference type="EMBL" id="AGS52428.1"/>
    </source>
</evidence>
<proteinExistence type="predicted"/>